<dbReference type="GO" id="GO:0003677">
    <property type="term" value="F:DNA binding"/>
    <property type="evidence" value="ECO:0007669"/>
    <property type="project" value="UniProtKB-KW"/>
</dbReference>
<evidence type="ECO:0000313" key="1">
    <source>
        <dbReference type="EMBL" id="NBI34071.1"/>
    </source>
</evidence>
<organism evidence="1">
    <name type="scientific">Muribaculaceae bacterium Z82</name>
    <dbReference type="NCBI Taxonomy" id="2304548"/>
    <lineage>
        <taxon>Bacteria</taxon>
        <taxon>Pseudomonadati</taxon>
        <taxon>Bacteroidota</taxon>
        <taxon>Bacteroidia</taxon>
        <taxon>Bacteroidales</taxon>
        <taxon>Muribaculaceae</taxon>
    </lineage>
</organism>
<keyword evidence="1" id="KW-0238">DNA-binding</keyword>
<protein>
    <submittedName>
        <fullName evidence="1">DNA-binding protein</fullName>
    </submittedName>
</protein>
<comment type="caution">
    <text evidence="1">The sequence shown here is derived from an EMBL/GenBank/DDBJ whole genome shotgun (WGS) entry which is preliminary data.</text>
</comment>
<name>A0A7C9P5E5_9BACT</name>
<dbReference type="AlphaFoldDB" id="A0A7C9P5E5"/>
<proteinExistence type="predicted"/>
<gene>
    <name evidence="1" type="ORF">D1639_03295</name>
</gene>
<reference evidence="1" key="1">
    <citation type="submission" date="2018-08" db="EMBL/GenBank/DDBJ databases">
        <title>Murine metabolic-syndrome-specific gut microbial biobank.</title>
        <authorList>
            <person name="Liu C."/>
        </authorList>
    </citation>
    <scope>NUCLEOTIDE SEQUENCE [LARGE SCALE GENOMIC DNA]</scope>
    <source>
        <strain evidence="1">Z82</strain>
    </source>
</reference>
<accession>A0A7C9P5E5</accession>
<dbReference type="EMBL" id="QWKH01000013">
    <property type="protein sequence ID" value="NBI34071.1"/>
    <property type="molecule type" value="Genomic_DNA"/>
</dbReference>
<sequence length="81" mass="8682">MGLLGDTMDAFKRGASGDEAGVYERAGRPVICSHCGGTSFDKGSALLNSRGLTFFDLDWANASADTYICKACGHIEWFVEL</sequence>